<dbReference type="GO" id="GO:0016747">
    <property type="term" value="F:acyltransferase activity, transferring groups other than amino-acyl groups"/>
    <property type="evidence" value="ECO:0007669"/>
    <property type="project" value="InterPro"/>
</dbReference>
<dbReference type="PROSITE" id="PS51186">
    <property type="entry name" value="GNAT"/>
    <property type="match status" value="1"/>
</dbReference>
<dbReference type="OrthoDB" id="424368at2"/>
<evidence type="ECO:0000313" key="2">
    <source>
        <dbReference type="EMBL" id="TLU92038.1"/>
    </source>
</evidence>
<name>A0A5R9KB97_9BACT</name>
<dbReference type="PANTHER" id="PTHR43451:SF1">
    <property type="entry name" value="ACETYLTRANSFERASE"/>
    <property type="match status" value="1"/>
</dbReference>
<dbReference type="Gene3D" id="3.40.630.30">
    <property type="match status" value="1"/>
</dbReference>
<evidence type="ECO:0000313" key="3">
    <source>
        <dbReference type="Proteomes" id="UP000309788"/>
    </source>
</evidence>
<dbReference type="CDD" id="cd04301">
    <property type="entry name" value="NAT_SF"/>
    <property type="match status" value="1"/>
</dbReference>
<keyword evidence="2" id="KW-0808">Transferase</keyword>
<dbReference type="EMBL" id="VCEI01000025">
    <property type="protein sequence ID" value="TLU92038.1"/>
    <property type="molecule type" value="Genomic_DNA"/>
</dbReference>
<accession>A0A5R9KB97</accession>
<dbReference type="SUPFAM" id="SSF55729">
    <property type="entry name" value="Acyl-CoA N-acyltransferases (Nat)"/>
    <property type="match status" value="1"/>
</dbReference>
<protein>
    <submittedName>
        <fullName evidence="2">GNAT family N-acetyltransferase</fullName>
    </submittedName>
</protein>
<comment type="caution">
    <text evidence="2">The sequence shown here is derived from an EMBL/GenBank/DDBJ whole genome shotgun (WGS) entry which is preliminary data.</text>
</comment>
<dbReference type="PANTHER" id="PTHR43451">
    <property type="entry name" value="ACETYLTRANSFERASE (GNAT) FAMILY PROTEIN"/>
    <property type="match status" value="1"/>
</dbReference>
<dbReference type="RefSeq" id="WP_138282147.1">
    <property type="nucleotide sequence ID" value="NZ_VCEI01000025.1"/>
</dbReference>
<dbReference type="Pfam" id="PF13673">
    <property type="entry name" value="Acetyltransf_10"/>
    <property type="match status" value="1"/>
</dbReference>
<gene>
    <name evidence="2" type="ORF">FEM55_14885</name>
</gene>
<dbReference type="InterPro" id="IPR052564">
    <property type="entry name" value="N-acetyltrans/Recomb-assoc"/>
</dbReference>
<dbReference type="InterPro" id="IPR016181">
    <property type="entry name" value="Acyl_CoA_acyltransferase"/>
</dbReference>
<reference evidence="2 3" key="1">
    <citation type="submission" date="2019-05" db="EMBL/GenBank/DDBJ databases">
        <authorList>
            <person name="Qu J.-H."/>
        </authorList>
    </citation>
    <scope>NUCLEOTIDE SEQUENCE [LARGE SCALE GENOMIC DNA]</scope>
    <source>
        <strain evidence="2 3">Z12</strain>
    </source>
</reference>
<organism evidence="2 3">
    <name type="scientific">Dyadobacter sediminis</name>
    <dbReference type="NCBI Taxonomy" id="1493691"/>
    <lineage>
        <taxon>Bacteria</taxon>
        <taxon>Pseudomonadati</taxon>
        <taxon>Bacteroidota</taxon>
        <taxon>Cytophagia</taxon>
        <taxon>Cytophagales</taxon>
        <taxon>Spirosomataceae</taxon>
        <taxon>Dyadobacter</taxon>
    </lineage>
</organism>
<dbReference type="InterPro" id="IPR000182">
    <property type="entry name" value="GNAT_dom"/>
</dbReference>
<sequence length="192" mass="22137">MNLKSAADAINFHSWCFHFILKIDYFVRMNNGDQLTAITLRQATRTDLECLQAIYKETIDHTCAHDYDPEQRDAWKQGTENLERWAAAIDTQYFIIAEVDGNQAGFGSLKDNDYIDFMFTSKHYLRQGIAQTIYDRLEEKAAKTGAEILTADVSKTARPFFERQGFAVSAENRNCIRGVWITNFRMQKVLSN</sequence>
<dbReference type="Proteomes" id="UP000309788">
    <property type="component" value="Unassembled WGS sequence"/>
</dbReference>
<proteinExistence type="predicted"/>
<dbReference type="AlphaFoldDB" id="A0A5R9KB97"/>
<evidence type="ECO:0000259" key="1">
    <source>
        <dbReference type="PROSITE" id="PS51186"/>
    </source>
</evidence>
<feature type="domain" description="N-acetyltransferase" evidence="1">
    <location>
        <begin position="38"/>
        <end position="191"/>
    </location>
</feature>
<keyword evidence="3" id="KW-1185">Reference proteome</keyword>